<keyword evidence="3" id="KW-0143">Chaperone</keyword>
<proteinExistence type="predicted"/>
<keyword evidence="1" id="KW-0963">Cytoplasm</keyword>
<protein>
    <submittedName>
        <fullName evidence="5">Curved DNA-binding protein</fullName>
    </submittedName>
</protein>
<dbReference type="PANTHER" id="PTHR43096">
    <property type="entry name" value="DNAJ HOMOLOG 1, MITOCHONDRIAL-RELATED"/>
    <property type="match status" value="1"/>
</dbReference>
<dbReference type="Pfam" id="PF01556">
    <property type="entry name" value="DnaJ_C"/>
    <property type="match status" value="1"/>
</dbReference>
<dbReference type="Gene3D" id="2.60.260.20">
    <property type="entry name" value="Urease metallochaperone UreE, N-terminal domain"/>
    <property type="match status" value="2"/>
</dbReference>
<comment type="caution">
    <text evidence="5">The sequence shown here is derived from an EMBL/GenBank/DDBJ whole genome shotgun (WGS) entry which is preliminary data.</text>
</comment>
<dbReference type="RefSeq" id="WP_144324841.1">
    <property type="nucleotide sequence ID" value="NZ_VJNA01000007.1"/>
</dbReference>
<evidence type="ECO:0000313" key="5">
    <source>
        <dbReference type="EMBL" id="TSE26258.1"/>
    </source>
</evidence>
<dbReference type="InterPro" id="IPR002939">
    <property type="entry name" value="DnaJ_C"/>
</dbReference>
<feature type="domain" description="J" evidence="4">
    <location>
        <begin position="5"/>
        <end position="69"/>
    </location>
</feature>
<reference evidence="5 6" key="1">
    <citation type="submission" date="2019-07" db="EMBL/GenBank/DDBJ databases">
        <title>Tepidimonas aquatica CLN-1 draft genome.</title>
        <authorList>
            <person name="Da Costa M.S."/>
            <person name="Froufe H.J.C."/>
            <person name="Egas C."/>
            <person name="Albuquerque L."/>
        </authorList>
    </citation>
    <scope>NUCLEOTIDE SEQUENCE [LARGE SCALE GENOMIC DNA]</scope>
    <source>
        <strain evidence="5 6">CLN-1</strain>
    </source>
</reference>
<dbReference type="InterPro" id="IPR001623">
    <property type="entry name" value="DnaJ_domain"/>
</dbReference>
<evidence type="ECO:0000313" key="6">
    <source>
        <dbReference type="Proteomes" id="UP000318554"/>
    </source>
</evidence>
<dbReference type="GO" id="GO:0003677">
    <property type="term" value="F:DNA binding"/>
    <property type="evidence" value="ECO:0007669"/>
    <property type="project" value="UniProtKB-KW"/>
</dbReference>
<dbReference type="CDD" id="cd06257">
    <property type="entry name" value="DnaJ"/>
    <property type="match status" value="1"/>
</dbReference>
<dbReference type="CDD" id="cd10747">
    <property type="entry name" value="DnaJ_C"/>
    <property type="match status" value="1"/>
</dbReference>
<dbReference type="SUPFAM" id="SSF49493">
    <property type="entry name" value="HSP40/DnaJ peptide-binding domain"/>
    <property type="match status" value="2"/>
</dbReference>
<dbReference type="SMART" id="SM00271">
    <property type="entry name" value="DnaJ"/>
    <property type="match status" value="1"/>
</dbReference>
<name>A0A554WRQ8_9BURK</name>
<dbReference type="PRINTS" id="PR00625">
    <property type="entry name" value="JDOMAIN"/>
</dbReference>
<keyword evidence="6" id="KW-1185">Reference proteome</keyword>
<dbReference type="PANTHER" id="PTHR43096:SF52">
    <property type="entry name" value="DNAJ HOMOLOG 1, MITOCHONDRIAL-RELATED"/>
    <property type="match status" value="1"/>
</dbReference>
<dbReference type="AlphaFoldDB" id="A0A554WRQ8"/>
<dbReference type="SUPFAM" id="SSF46565">
    <property type="entry name" value="Chaperone J-domain"/>
    <property type="match status" value="1"/>
</dbReference>
<organism evidence="5 6">
    <name type="scientific">Tepidimonas aquatica</name>
    <dbReference type="NCBI Taxonomy" id="247482"/>
    <lineage>
        <taxon>Bacteria</taxon>
        <taxon>Pseudomonadati</taxon>
        <taxon>Pseudomonadota</taxon>
        <taxon>Betaproteobacteria</taxon>
        <taxon>Burkholderiales</taxon>
        <taxon>Tepidimonas</taxon>
    </lineage>
</organism>
<dbReference type="GO" id="GO:0042026">
    <property type="term" value="P:protein refolding"/>
    <property type="evidence" value="ECO:0007669"/>
    <property type="project" value="TreeGrafter"/>
</dbReference>
<evidence type="ECO:0000256" key="1">
    <source>
        <dbReference type="ARBA" id="ARBA00022490"/>
    </source>
</evidence>
<dbReference type="Gene3D" id="1.10.287.110">
    <property type="entry name" value="DnaJ domain"/>
    <property type="match status" value="1"/>
</dbReference>
<dbReference type="InterPro" id="IPR036869">
    <property type="entry name" value="J_dom_sf"/>
</dbReference>
<evidence type="ECO:0000256" key="2">
    <source>
        <dbReference type="ARBA" id="ARBA00023125"/>
    </source>
</evidence>
<accession>A0A554WRQ8</accession>
<keyword evidence="2 5" id="KW-0238">DNA-binding</keyword>
<gene>
    <name evidence="5" type="primary">cbpA</name>
    <name evidence="5" type="ORF">Taqua_00732</name>
</gene>
<dbReference type="OrthoDB" id="9779889at2"/>
<dbReference type="GO" id="GO:0051082">
    <property type="term" value="F:unfolded protein binding"/>
    <property type="evidence" value="ECO:0007669"/>
    <property type="project" value="InterPro"/>
</dbReference>
<dbReference type="Pfam" id="PF00226">
    <property type="entry name" value="DnaJ"/>
    <property type="match status" value="1"/>
</dbReference>
<dbReference type="InterPro" id="IPR008971">
    <property type="entry name" value="HSP40/DnaJ_pept-bd"/>
</dbReference>
<dbReference type="FunFam" id="2.60.260.20:FF:000008">
    <property type="entry name" value="Curved DNA-binding protein"/>
    <property type="match status" value="1"/>
</dbReference>
<evidence type="ECO:0000256" key="3">
    <source>
        <dbReference type="ARBA" id="ARBA00023186"/>
    </source>
</evidence>
<dbReference type="PROSITE" id="PS50076">
    <property type="entry name" value="DNAJ_2"/>
    <property type="match status" value="1"/>
</dbReference>
<sequence>MEFKDYYAVLGVARDASADDIKRAYRKLARKYHPDVSKEPDAAQRMSEVNEAYTVLSDPGKRAAYDRLAQGRRAGQTFTPPPDWDAGFEFHGAPEGMDAAEFSDFFSELFGRMASARAAGRHAARGRGLRGEDHHAKVVLDLEQAWRGGTHTLTLQAPELDERGHVVLRHRTLQVTIPAGVRPGQLIRLAGQGGPGEPPGDLYLEVAIRPHPRYRLDGKTLITELPLAPWEAALGAVVPVTLPDGSSLKVRVPAGSQSGQTLTVRGKGLPAREPGDLELQLRVILPSAYDPRARALYEQMAAELTDFDARRVAAAEAERSQ</sequence>
<evidence type="ECO:0000259" key="4">
    <source>
        <dbReference type="PROSITE" id="PS50076"/>
    </source>
</evidence>
<dbReference type="EMBL" id="VJNA01000007">
    <property type="protein sequence ID" value="TSE26258.1"/>
    <property type="molecule type" value="Genomic_DNA"/>
</dbReference>
<dbReference type="Proteomes" id="UP000318554">
    <property type="component" value="Unassembled WGS sequence"/>
</dbReference>
<dbReference type="GO" id="GO:0005737">
    <property type="term" value="C:cytoplasm"/>
    <property type="evidence" value="ECO:0007669"/>
    <property type="project" value="TreeGrafter"/>
</dbReference>